<dbReference type="InterPro" id="IPR036986">
    <property type="entry name" value="S4_RNA-bd_sf"/>
</dbReference>
<evidence type="ECO:0000256" key="5">
    <source>
        <dbReference type="RuleBase" id="RU362028"/>
    </source>
</evidence>
<dbReference type="InterPro" id="IPR020103">
    <property type="entry name" value="PsdUridine_synth_cat_dom_sf"/>
</dbReference>
<evidence type="ECO:0000256" key="2">
    <source>
        <dbReference type="ARBA" id="ARBA00023235"/>
    </source>
</evidence>
<dbReference type="GO" id="GO:0006396">
    <property type="term" value="P:RNA processing"/>
    <property type="evidence" value="ECO:0007669"/>
    <property type="project" value="UniProtKB-ARBA"/>
</dbReference>
<comment type="catalytic activity">
    <reaction evidence="5">
        <text>a uridine in RNA = a pseudouridine in RNA</text>
        <dbReference type="Rhea" id="RHEA:48348"/>
        <dbReference type="Rhea" id="RHEA-COMP:12068"/>
        <dbReference type="Rhea" id="RHEA-COMP:12069"/>
        <dbReference type="ChEBI" id="CHEBI:65314"/>
        <dbReference type="ChEBI" id="CHEBI:65315"/>
    </reaction>
</comment>
<organism evidence="7 8">
    <name type="scientific">Candidatus Paracaedimonas acanthamoebae</name>
    <dbReference type="NCBI Taxonomy" id="244581"/>
    <lineage>
        <taxon>Bacteria</taxon>
        <taxon>Pseudomonadati</taxon>
        <taxon>Pseudomonadota</taxon>
        <taxon>Alphaproteobacteria</taxon>
        <taxon>Holosporales</taxon>
        <taxon>Caedimonadaceae</taxon>
        <taxon>Candidatus Paracaedimonas</taxon>
    </lineage>
</organism>
<dbReference type="SUPFAM" id="SSF55174">
    <property type="entry name" value="Alpha-L RNA-binding motif"/>
    <property type="match status" value="1"/>
</dbReference>
<dbReference type="EMBL" id="JAFKGL010000011">
    <property type="protein sequence ID" value="MBN9412525.1"/>
    <property type="molecule type" value="Genomic_DNA"/>
</dbReference>
<comment type="function">
    <text evidence="5">Responsible for synthesis of pseudouridine from uracil.</text>
</comment>
<dbReference type="InterPro" id="IPR050188">
    <property type="entry name" value="RluA_PseudoU_synthase"/>
</dbReference>
<feature type="active site" evidence="3">
    <location>
        <position position="140"/>
    </location>
</feature>
<dbReference type="InterPro" id="IPR006225">
    <property type="entry name" value="PsdUridine_synth_RluC/D"/>
</dbReference>
<dbReference type="AlphaFoldDB" id="A0A8J7TT22"/>
<evidence type="ECO:0000313" key="8">
    <source>
        <dbReference type="Proteomes" id="UP000664414"/>
    </source>
</evidence>
<dbReference type="GO" id="GO:0003723">
    <property type="term" value="F:RNA binding"/>
    <property type="evidence" value="ECO:0007669"/>
    <property type="project" value="UniProtKB-KW"/>
</dbReference>
<dbReference type="InterPro" id="IPR006145">
    <property type="entry name" value="PsdUridine_synth_RsuA/RluA"/>
</dbReference>
<evidence type="ECO:0000256" key="4">
    <source>
        <dbReference type="PROSITE-ProRule" id="PRU00182"/>
    </source>
</evidence>
<name>A0A8J7TT22_9PROT</name>
<dbReference type="PANTHER" id="PTHR21600">
    <property type="entry name" value="MITOCHONDRIAL RNA PSEUDOURIDINE SYNTHASE"/>
    <property type="match status" value="1"/>
</dbReference>
<dbReference type="Gene3D" id="3.30.2350.10">
    <property type="entry name" value="Pseudouridine synthase"/>
    <property type="match status" value="1"/>
</dbReference>
<sequence length="312" mass="35448">MTVQQVIISANDVDMRLLNWLKRYYQGMPFNQLQKWLRTGQIRLNGKRVKGNENLLLNQELRLPSYTSLIEKPQSPIQKPLSPQILRKVQEAIVYQNDQWIVLNKPQGLATQGGTGIKESVDQIMTALFPAAPKLTHRLDKDTSGLLLLAKTLEDARWMTQMFKEGEVTKTYIALVVGSLKKNKGTISLPMCKLPGKTGERMVVDFDEGSQAITHYQVLETQNNLSLLKLTPMTGRMHQLRLHCAEIGAPVLGDGKYGGKKAHPEGNRFTLHLHAHQIEFTDPRGKSRVFKAELPDHMMRSLTQFRFNLSHF</sequence>
<protein>
    <recommendedName>
        <fullName evidence="5">Pseudouridine synthase</fullName>
        <ecNumber evidence="5">5.4.99.-</ecNumber>
    </recommendedName>
</protein>
<dbReference type="GO" id="GO:0140098">
    <property type="term" value="F:catalytic activity, acting on RNA"/>
    <property type="evidence" value="ECO:0007669"/>
    <property type="project" value="UniProtKB-ARBA"/>
</dbReference>
<dbReference type="EC" id="5.4.99.-" evidence="5"/>
<keyword evidence="4" id="KW-0694">RNA-binding</keyword>
<feature type="domain" description="Pseudouridine synthase RsuA/RluA-like" evidence="6">
    <location>
        <begin position="100"/>
        <end position="245"/>
    </location>
</feature>
<accession>A0A8J7TT22</accession>
<dbReference type="GO" id="GO:0009982">
    <property type="term" value="F:pseudouridine synthase activity"/>
    <property type="evidence" value="ECO:0007669"/>
    <property type="project" value="InterPro"/>
</dbReference>
<gene>
    <name evidence="7" type="ORF">J0H12_01165</name>
</gene>
<dbReference type="Gene3D" id="3.10.290.10">
    <property type="entry name" value="RNA-binding S4 domain"/>
    <property type="match status" value="1"/>
</dbReference>
<reference evidence="7" key="1">
    <citation type="submission" date="2021-02" db="EMBL/GenBank/DDBJ databases">
        <title>Thiocyanate and organic carbon inputs drive convergent selection for specific autotrophic Afipia and Thiobacillus strains within complex microbiomes.</title>
        <authorList>
            <person name="Huddy R.J."/>
            <person name="Sachdeva R."/>
            <person name="Kadzinga F."/>
            <person name="Kantor R.S."/>
            <person name="Harrison S.T.L."/>
            <person name="Banfield J.F."/>
        </authorList>
    </citation>
    <scope>NUCLEOTIDE SEQUENCE</scope>
    <source>
        <strain evidence="7">SCN18_10_11_15_R4_P_38_20</strain>
    </source>
</reference>
<keyword evidence="2 5" id="KW-0413">Isomerase</keyword>
<dbReference type="PROSITE" id="PS50889">
    <property type="entry name" value="S4"/>
    <property type="match status" value="1"/>
</dbReference>
<dbReference type="Pfam" id="PF00849">
    <property type="entry name" value="PseudoU_synth_2"/>
    <property type="match status" value="1"/>
</dbReference>
<evidence type="ECO:0000313" key="7">
    <source>
        <dbReference type="EMBL" id="MBN9412525.1"/>
    </source>
</evidence>
<dbReference type="SUPFAM" id="SSF55120">
    <property type="entry name" value="Pseudouridine synthase"/>
    <property type="match status" value="1"/>
</dbReference>
<dbReference type="NCBIfam" id="TIGR00005">
    <property type="entry name" value="rluA_subfam"/>
    <property type="match status" value="1"/>
</dbReference>
<dbReference type="Proteomes" id="UP000664414">
    <property type="component" value="Unassembled WGS sequence"/>
</dbReference>
<dbReference type="CDD" id="cd00165">
    <property type="entry name" value="S4"/>
    <property type="match status" value="1"/>
</dbReference>
<comment type="caution">
    <text evidence="7">The sequence shown here is derived from an EMBL/GenBank/DDBJ whole genome shotgun (WGS) entry which is preliminary data.</text>
</comment>
<dbReference type="GO" id="GO:0001522">
    <property type="term" value="P:pseudouridine synthesis"/>
    <property type="evidence" value="ECO:0007669"/>
    <property type="project" value="InterPro"/>
</dbReference>
<evidence type="ECO:0000256" key="3">
    <source>
        <dbReference type="PIRSR" id="PIRSR606225-1"/>
    </source>
</evidence>
<proteinExistence type="inferred from homology"/>
<dbReference type="CDD" id="cd02869">
    <property type="entry name" value="PseudoU_synth_RluA_like"/>
    <property type="match status" value="1"/>
</dbReference>
<comment type="similarity">
    <text evidence="1 5">Belongs to the pseudouridine synthase RluA family.</text>
</comment>
<evidence type="ECO:0000256" key="1">
    <source>
        <dbReference type="ARBA" id="ARBA00010876"/>
    </source>
</evidence>
<evidence type="ECO:0000259" key="6">
    <source>
        <dbReference type="Pfam" id="PF00849"/>
    </source>
</evidence>